<dbReference type="Proteomes" id="UP001274896">
    <property type="component" value="Unassembled WGS sequence"/>
</dbReference>
<name>A0AAE0ULS2_9TELE</name>
<comment type="caution">
    <text evidence="1">The sequence shown here is derived from an EMBL/GenBank/DDBJ whole genome shotgun (WGS) entry which is preliminary data.</text>
</comment>
<evidence type="ECO:0000313" key="1">
    <source>
        <dbReference type="EMBL" id="KAK3511874.1"/>
    </source>
</evidence>
<dbReference type="AlphaFoldDB" id="A0AAE0ULS2"/>
<reference evidence="1" key="1">
    <citation type="submission" date="2023-06" db="EMBL/GenBank/DDBJ databases">
        <title>Male Hemibagrus guttatus genome.</title>
        <authorList>
            <person name="Bian C."/>
        </authorList>
    </citation>
    <scope>NUCLEOTIDE SEQUENCE</scope>
    <source>
        <strain evidence="1">Male_cb2023</strain>
        <tissue evidence="1">Muscle</tissue>
    </source>
</reference>
<evidence type="ECO:0000313" key="2">
    <source>
        <dbReference type="Proteomes" id="UP001274896"/>
    </source>
</evidence>
<protein>
    <submittedName>
        <fullName evidence="1">Uncharacterized protein</fullName>
    </submittedName>
</protein>
<keyword evidence="2" id="KW-1185">Reference proteome</keyword>
<sequence length="27" mass="3271">MCVMMCNDVYWCVIVCIVCNDVYWCVY</sequence>
<gene>
    <name evidence="1" type="ORF">QTP70_027464</name>
</gene>
<accession>A0AAE0ULS2</accession>
<organism evidence="1 2">
    <name type="scientific">Hemibagrus guttatus</name>
    <dbReference type="NCBI Taxonomy" id="175788"/>
    <lineage>
        <taxon>Eukaryota</taxon>
        <taxon>Metazoa</taxon>
        <taxon>Chordata</taxon>
        <taxon>Craniata</taxon>
        <taxon>Vertebrata</taxon>
        <taxon>Euteleostomi</taxon>
        <taxon>Actinopterygii</taxon>
        <taxon>Neopterygii</taxon>
        <taxon>Teleostei</taxon>
        <taxon>Ostariophysi</taxon>
        <taxon>Siluriformes</taxon>
        <taxon>Bagridae</taxon>
        <taxon>Hemibagrus</taxon>
    </lineage>
</organism>
<feature type="non-terminal residue" evidence="1">
    <location>
        <position position="1"/>
    </location>
</feature>
<proteinExistence type="predicted"/>
<dbReference type="EMBL" id="JAUCMX010000024">
    <property type="protein sequence ID" value="KAK3511874.1"/>
    <property type="molecule type" value="Genomic_DNA"/>
</dbReference>